<organism evidence="1">
    <name type="scientific">marine sediment metagenome</name>
    <dbReference type="NCBI Taxonomy" id="412755"/>
    <lineage>
        <taxon>unclassified sequences</taxon>
        <taxon>metagenomes</taxon>
        <taxon>ecological metagenomes</taxon>
    </lineage>
</organism>
<name>X1JSK4_9ZZZZ</name>
<reference evidence="1" key="1">
    <citation type="journal article" date="2014" name="Front. Microbiol.">
        <title>High frequency of phylogenetically diverse reductive dehalogenase-homologous genes in deep subseafloor sedimentary metagenomes.</title>
        <authorList>
            <person name="Kawai M."/>
            <person name="Futagami T."/>
            <person name="Toyoda A."/>
            <person name="Takaki Y."/>
            <person name="Nishi S."/>
            <person name="Hori S."/>
            <person name="Arai W."/>
            <person name="Tsubouchi T."/>
            <person name="Morono Y."/>
            <person name="Uchiyama I."/>
            <person name="Ito T."/>
            <person name="Fujiyama A."/>
            <person name="Inagaki F."/>
            <person name="Takami H."/>
        </authorList>
    </citation>
    <scope>NUCLEOTIDE SEQUENCE</scope>
    <source>
        <strain evidence="1">Expedition CK06-06</strain>
    </source>
</reference>
<dbReference type="EMBL" id="BARU01048603">
    <property type="protein sequence ID" value="GAH97721.1"/>
    <property type="molecule type" value="Genomic_DNA"/>
</dbReference>
<dbReference type="AlphaFoldDB" id="X1JSK4"/>
<feature type="non-terminal residue" evidence="1">
    <location>
        <position position="1"/>
    </location>
</feature>
<gene>
    <name evidence="1" type="ORF">S03H2_72134</name>
</gene>
<protein>
    <submittedName>
        <fullName evidence="1">Uncharacterized protein</fullName>
    </submittedName>
</protein>
<sequence>NPPEHLSFLGMNPPNLNEISKDIREGDSHKILELTHIY</sequence>
<evidence type="ECO:0000313" key="1">
    <source>
        <dbReference type="EMBL" id="GAH97721.1"/>
    </source>
</evidence>
<comment type="caution">
    <text evidence="1">The sequence shown here is derived from an EMBL/GenBank/DDBJ whole genome shotgun (WGS) entry which is preliminary data.</text>
</comment>
<accession>X1JSK4</accession>
<proteinExistence type="predicted"/>